<evidence type="ECO:0000256" key="9">
    <source>
        <dbReference type="ARBA" id="ARBA00037847"/>
    </source>
</evidence>
<dbReference type="GO" id="GO:0016757">
    <property type="term" value="F:glycosyltransferase activity"/>
    <property type="evidence" value="ECO:0007669"/>
    <property type="project" value="UniProtKB-KW"/>
</dbReference>
<dbReference type="Proteomes" id="UP000050761">
    <property type="component" value="Unassembled WGS sequence"/>
</dbReference>
<evidence type="ECO:0000256" key="8">
    <source>
        <dbReference type="ARBA" id="ARBA00023136"/>
    </source>
</evidence>
<keyword evidence="3" id="KW-0328">Glycosyltransferase</keyword>
<evidence type="ECO:0000256" key="4">
    <source>
        <dbReference type="ARBA" id="ARBA00022679"/>
    </source>
</evidence>
<dbReference type="GO" id="GO:0012505">
    <property type="term" value="C:endomembrane system"/>
    <property type="evidence" value="ECO:0007669"/>
    <property type="project" value="UniProtKB-SubCell"/>
</dbReference>
<evidence type="ECO:0000256" key="5">
    <source>
        <dbReference type="ARBA" id="ARBA00022692"/>
    </source>
</evidence>
<feature type="domain" description="Fringe-like glycosyltransferase" evidence="10">
    <location>
        <begin position="146"/>
        <end position="355"/>
    </location>
</feature>
<dbReference type="GO" id="GO:0016020">
    <property type="term" value="C:membrane"/>
    <property type="evidence" value="ECO:0007669"/>
    <property type="project" value="UniProtKB-SubCell"/>
</dbReference>
<dbReference type="AlphaFoldDB" id="A0A183FX92"/>
<protein>
    <submittedName>
        <fullName evidence="12">Beta-1,3-glucosyltransferase</fullName>
    </submittedName>
</protein>
<accession>A0A183FX92</accession>
<dbReference type="WBParaSite" id="HPBE_0001314701-mRNA-1">
    <property type="protein sequence ID" value="HPBE_0001314701-mRNA-1"/>
    <property type="gene ID" value="HPBE_0001314701"/>
</dbReference>
<keyword evidence="8" id="KW-0472">Membrane</keyword>
<dbReference type="Pfam" id="PF02434">
    <property type="entry name" value="Fringe"/>
    <property type="match status" value="2"/>
</dbReference>
<evidence type="ECO:0000256" key="1">
    <source>
        <dbReference type="ARBA" id="ARBA00004606"/>
    </source>
</evidence>
<keyword evidence="5" id="KW-0812">Transmembrane</keyword>
<name>A0A183FX92_HELPZ</name>
<feature type="domain" description="Fringe-like glycosyltransferase" evidence="10">
    <location>
        <begin position="4"/>
        <end position="91"/>
    </location>
</feature>
<proteinExistence type="inferred from homology"/>
<keyword evidence="6" id="KW-0735">Signal-anchor</keyword>
<reference evidence="12" key="1">
    <citation type="submission" date="2019-09" db="UniProtKB">
        <authorList>
            <consortium name="WormBaseParasite"/>
        </authorList>
    </citation>
    <scope>IDENTIFICATION</scope>
</reference>
<evidence type="ECO:0000259" key="10">
    <source>
        <dbReference type="Pfam" id="PF02434"/>
    </source>
</evidence>
<sequence>LTTSDWYVFVECDSAVNASVLFDFLKDFVPGRKIFLGRGLRDESPTIIHHFYGFDHEADDDFLFPDFASGFVLSKELLTKLALALDTSTSKVGSSFAIDAKHELALMISKLCKAKLSSFPDRFCIRKNEGCAIFYEETPCAKETSLTTEDLFIGVKTYSGFHNVRLPVIKRTWAASDLSIAFFSDIANYVIPTIATGVANTERGHCAKTLVILKHFVNLLDGHDSSQKFSWLLIADDDTLISIARLLRILSCYDSNEKVIIGERYGFGFSSSGTTGYDYPTGGAGMVFSSTAARTIVSDCECPSDDSPDDMIIGMCSRRLGINIIHNAAFHQARPVDYPAPYLKRLSPISFHKFDDIDPYEVYMEYLFEPSDRRRKTEL</sequence>
<evidence type="ECO:0000256" key="6">
    <source>
        <dbReference type="ARBA" id="ARBA00022968"/>
    </source>
</evidence>
<keyword evidence="11" id="KW-1185">Reference proteome</keyword>
<evidence type="ECO:0000256" key="7">
    <source>
        <dbReference type="ARBA" id="ARBA00022989"/>
    </source>
</evidence>
<evidence type="ECO:0000313" key="11">
    <source>
        <dbReference type="Proteomes" id="UP000050761"/>
    </source>
</evidence>
<keyword evidence="7" id="KW-1133">Transmembrane helix</keyword>
<dbReference type="PANTHER" id="PTHR10811">
    <property type="entry name" value="FRINGE-RELATED"/>
    <property type="match status" value="1"/>
</dbReference>
<evidence type="ECO:0000256" key="3">
    <source>
        <dbReference type="ARBA" id="ARBA00022676"/>
    </source>
</evidence>
<evidence type="ECO:0000256" key="2">
    <source>
        <dbReference type="ARBA" id="ARBA00008661"/>
    </source>
</evidence>
<keyword evidence="4" id="KW-0808">Transferase</keyword>
<dbReference type="Gene3D" id="3.90.550.50">
    <property type="match status" value="2"/>
</dbReference>
<dbReference type="InterPro" id="IPR003378">
    <property type="entry name" value="Fringe-like_glycosylTrfase"/>
</dbReference>
<dbReference type="FunFam" id="3.90.550.50:FF:000008">
    <property type="entry name" value="Beta-1,3-glucosyltransferase"/>
    <property type="match status" value="1"/>
</dbReference>
<organism evidence="11 12">
    <name type="scientific">Heligmosomoides polygyrus</name>
    <name type="common">Parasitic roundworm</name>
    <dbReference type="NCBI Taxonomy" id="6339"/>
    <lineage>
        <taxon>Eukaryota</taxon>
        <taxon>Metazoa</taxon>
        <taxon>Ecdysozoa</taxon>
        <taxon>Nematoda</taxon>
        <taxon>Chromadorea</taxon>
        <taxon>Rhabditida</taxon>
        <taxon>Rhabditina</taxon>
        <taxon>Rhabditomorpha</taxon>
        <taxon>Strongyloidea</taxon>
        <taxon>Heligmosomidae</taxon>
        <taxon>Heligmosomoides</taxon>
    </lineage>
</organism>
<evidence type="ECO:0000313" key="12">
    <source>
        <dbReference type="WBParaSite" id="HPBE_0001314701-mRNA-1"/>
    </source>
</evidence>
<comment type="subcellular location">
    <subcellularLocation>
        <location evidence="9">Endomembrane system</location>
        <topology evidence="9">Single-pass membrane protein</topology>
    </subcellularLocation>
    <subcellularLocation>
        <location evidence="1">Membrane</location>
        <topology evidence="1">Single-pass type II membrane protein</topology>
    </subcellularLocation>
</comment>
<comment type="similarity">
    <text evidence="2">Belongs to the glycosyltransferase 31 family.</text>
</comment>